<dbReference type="AlphaFoldDB" id="A0A139IVP9"/>
<evidence type="ECO:0008006" key="3">
    <source>
        <dbReference type="Google" id="ProtNLM"/>
    </source>
</evidence>
<sequence length="200" mass="22865">MRSSLANSNMARTLPKPTAATRVFGIVEVLEEILLTVPRYNLFVVQRVNTTFRDTITTSHKLQEMLCKPLCTTPSKNGEMFFLPRCIQRATLASYLIGFHWFKTYRGYDSCIDYVLRPDYRSSYLQKRFLAGQDVDADESWRHIQFSSVKGKVKMIVWAHAWSELGDFVVEEGARLGEVVDKARAVLVRAAEKGFTMARA</sequence>
<comment type="caution">
    <text evidence="1">The sequence shown here is derived from an EMBL/GenBank/DDBJ whole genome shotgun (WGS) entry which is preliminary data.</text>
</comment>
<gene>
    <name evidence="1" type="ORF">AC579_9785</name>
</gene>
<name>A0A139IVP9_9PEZI</name>
<evidence type="ECO:0000313" key="1">
    <source>
        <dbReference type="EMBL" id="KXT18624.1"/>
    </source>
</evidence>
<evidence type="ECO:0000313" key="2">
    <source>
        <dbReference type="Proteomes" id="UP000073492"/>
    </source>
</evidence>
<reference evidence="1 2" key="1">
    <citation type="submission" date="2015-07" db="EMBL/GenBank/DDBJ databases">
        <title>Comparative genomics of the Sigatoka disease complex on banana suggests a link between parallel evolutionary changes in Pseudocercospora fijiensis and Pseudocercospora eumusae and increased virulence on the banana host.</title>
        <authorList>
            <person name="Chang T.-C."/>
            <person name="Salvucci A."/>
            <person name="Crous P.W."/>
            <person name="Stergiopoulos I."/>
        </authorList>
    </citation>
    <scope>NUCLEOTIDE SEQUENCE [LARGE SCALE GENOMIC DNA]</scope>
    <source>
        <strain evidence="1 2">CBS 116634</strain>
    </source>
</reference>
<keyword evidence="2" id="KW-1185">Reference proteome</keyword>
<dbReference type="Proteomes" id="UP000073492">
    <property type="component" value="Unassembled WGS sequence"/>
</dbReference>
<proteinExistence type="predicted"/>
<organism evidence="1 2">
    <name type="scientific">Pseudocercospora musae</name>
    <dbReference type="NCBI Taxonomy" id="113226"/>
    <lineage>
        <taxon>Eukaryota</taxon>
        <taxon>Fungi</taxon>
        <taxon>Dikarya</taxon>
        <taxon>Ascomycota</taxon>
        <taxon>Pezizomycotina</taxon>
        <taxon>Dothideomycetes</taxon>
        <taxon>Dothideomycetidae</taxon>
        <taxon>Mycosphaerellales</taxon>
        <taxon>Mycosphaerellaceae</taxon>
        <taxon>Pseudocercospora</taxon>
    </lineage>
</organism>
<accession>A0A139IVP9</accession>
<dbReference type="OrthoDB" id="3641410at2759"/>
<dbReference type="EMBL" id="LFZO01000005">
    <property type="protein sequence ID" value="KXT18624.1"/>
    <property type="molecule type" value="Genomic_DNA"/>
</dbReference>
<protein>
    <recommendedName>
        <fullName evidence="3">F-box domain-containing protein</fullName>
    </recommendedName>
</protein>